<dbReference type="GO" id="GO:0005506">
    <property type="term" value="F:iron ion binding"/>
    <property type="evidence" value="ECO:0007669"/>
    <property type="project" value="InterPro"/>
</dbReference>
<feature type="domain" description="2Fe-2S ferredoxin-type" evidence="5">
    <location>
        <begin position="4"/>
        <end position="80"/>
    </location>
</feature>
<dbReference type="SUPFAM" id="SSF47741">
    <property type="entry name" value="CO dehydrogenase ISP C-domain like"/>
    <property type="match status" value="1"/>
</dbReference>
<dbReference type="InterPro" id="IPR008274">
    <property type="entry name" value="AldOxase/xan_DH_MoCoBD1"/>
</dbReference>
<keyword evidence="7" id="KW-1185">Reference proteome</keyword>
<dbReference type="Gene3D" id="3.30.365.10">
    <property type="entry name" value="Aldehyde oxidase/xanthine dehydrogenase, molybdopterin binding domain"/>
    <property type="match status" value="3"/>
</dbReference>
<dbReference type="GO" id="GO:0051537">
    <property type="term" value="F:2 iron, 2 sulfur cluster binding"/>
    <property type="evidence" value="ECO:0007669"/>
    <property type="project" value="InterPro"/>
</dbReference>
<dbReference type="Pfam" id="PF01315">
    <property type="entry name" value="Ald_Xan_dh_C"/>
    <property type="match status" value="1"/>
</dbReference>
<keyword evidence="4" id="KW-0408">Iron</keyword>
<dbReference type="Gene3D" id="3.90.1170.50">
    <property type="entry name" value="Aldehyde oxidase/xanthine dehydrogenase, a/b hammerhead"/>
    <property type="match status" value="1"/>
</dbReference>
<organism evidence="6 7">
    <name type="scientific">Desulfomonile tiedjei (strain ATCC 49306 / DSM 6799 / DCB-1)</name>
    <dbReference type="NCBI Taxonomy" id="706587"/>
    <lineage>
        <taxon>Bacteria</taxon>
        <taxon>Pseudomonadati</taxon>
        <taxon>Thermodesulfobacteriota</taxon>
        <taxon>Desulfomonilia</taxon>
        <taxon>Desulfomonilales</taxon>
        <taxon>Desulfomonilaceae</taxon>
        <taxon>Desulfomonile</taxon>
    </lineage>
</organism>
<dbReference type="PROSITE" id="PS51085">
    <property type="entry name" value="2FE2S_FER_2"/>
    <property type="match status" value="1"/>
</dbReference>
<dbReference type="RefSeq" id="WP_014808572.1">
    <property type="nucleotide sequence ID" value="NC_018025.1"/>
</dbReference>
<dbReference type="InterPro" id="IPR006058">
    <property type="entry name" value="2Fe2S_fd_BS"/>
</dbReference>
<dbReference type="GO" id="GO:0016491">
    <property type="term" value="F:oxidoreductase activity"/>
    <property type="evidence" value="ECO:0007669"/>
    <property type="project" value="UniProtKB-KW"/>
</dbReference>
<dbReference type="InterPro" id="IPR037165">
    <property type="entry name" value="AldOxase/xan_DH_Mopterin-bd_sf"/>
</dbReference>
<dbReference type="InterPro" id="IPR036010">
    <property type="entry name" value="2Fe-2S_ferredoxin-like_sf"/>
</dbReference>
<dbReference type="SMART" id="SM01008">
    <property type="entry name" value="Ald_Xan_dh_C"/>
    <property type="match status" value="1"/>
</dbReference>
<dbReference type="PATRIC" id="fig|706587.4.peg.778"/>
<dbReference type="STRING" id="706587.Desti_0690"/>
<proteinExistence type="inferred from homology"/>
<dbReference type="SUPFAM" id="SSF56003">
    <property type="entry name" value="Molybdenum cofactor-binding domain"/>
    <property type="match status" value="1"/>
</dbReference>
<dbReference type="Gene3D" id="1.10.150.120">
    <property type="entry name" value="[2Fe-2S]-binding domain"/>
    <property type="match status" value="1"/>
</dbReference>
<evidence type="ECO:0000256" key="2">
    <source>
        <dbReference type="ARBA" id="ARBA00022723"/>
    </source>
</evidence>
<dbReference type="InterPro" id="IPR016208">
    <property type="entry name" value="Ald_Oxase/xanthine_DH-like"/>
</dbReference>
<dbReference type="eggNOG" id="COG1529">
    <property type="taxonomic scope" value="Bacteria"/>
</dbReference>
<dbReference type="Proteomes" id="UP000006055">
    <property type="component" value="Chromosome"/>
</dbReference>
<evidence type="ECO:0000256" key="1">
    <source>
        <dbReference type="ARBA" id="ARBA00006849"/>
    </source>
</evidence>
<dbReference type="InterPro" id="IPR000674">
    <property type="entry name" value="Ald_Oxase/Xan_DH_a/b"/>
</dbReference>
<dbReference type="SUPFAM" id="SSF54665">
    <property type="entry name" value="CO dehydrogenase molybdoprotein N-domain-like"/>
    <property type="match status" value="1"/>
</dbReference>
<dbReference type="OrthoDB" id="9775084at2"/>
<dbReference type="Pfam" id="PF02738">
    <property type="entry name" value="MoCoBD_1"/>
    <property type="match status" value="1"/>
</dbReference>
<protein>
    <submittedName>
        <fullName evidence="6">Aerobic-type carbon monoxide dehydrogenase, large subunit CoxL/CutL-like protein</fullName>
    </submittedName>
</protein>
<comment type="similarity">
    <text evidence="1">Belongs to the xanthine dehydrogenase family.</text>
</comment>
<dbReference type="InterPro" id="IPR036884">
    <property type="entry name" value="2Fe-2S-bd_dom_sf"/>
</dbReference>
<dbReference type="PANTHER" id="PTHR11908">
    <property type="entry name" value="XANTHINE DEHYDROGENASE"/>
    <property type="match status" value="1"/>
</dbReference>
<dbReference type="CDD" id="cd00207">
    <property type="entry name" value="fer2"/>
    <property type="match status" value="1"/>
</dbReference>
<evidence type="ECO:0000313" key="6">
    <source>
        <dbReference type="EMBL" id="AFM23416.1"/>
    </source>
</evidence>
<dbReference type="EMBL" id="CP003360">
    <property type="protein sequence ID" value="AFM23416.1"/>
    <property type="molecule type" value="Genomic_DNA"/>
</dbReference>
<dbReference type="HOGENOM" id="CLU_001681_8_2_7"/>
<keyword evidence="2" id="KW-0479">Metal-binding</keyword>
<dbReference type="InterPro" id="IPR001041">
    <property type="entry name" value="2Fe-2S_ferredoxin-type"/>
</dbReference>
<dbReference type="PANTHER" id="PTHR11908:SF157">
    <property type="entry name" value="XANTHINE DEHYDROGENASE SUBUNIT D-RELATED"/>
    <property type="match status" value="1"/>
</dbReference>
<gene>
    <name evidence="6" type="ordered locus">Desti_0690</name>
</gene>
<name>I4C1H5_DESTA</name>
<dbReference type="SUPFAM" id="SSF54292">
    <property type="entry name" value="2Fe-2S ferredoxin-like"/>
    <property type="match status" value="1"/>
</dbReference>
<dbReference type="Gene3D" id="3.10.20.30">
    <property type="match status" value="1"/>
</dbReference>
<dbReference type="Pfam" id="PF00111">
    <property type="entry name" value="Fer2"/>
    <property type="match status" value="1"/>
</dbReference>
<dbReference type="KEGG" id="dti:Desti_0690"/>
<evidence type="ECO:0000256" key="4">
    <source>
        <dbReference type="ARBA" id="ARBA00023004"/>
    </source>
</evidence>
<dbReference type="InterPro" id="IPR002888">
    <property type="entry name" value="2Fe-2S-bd"/>
</dbReference>
<dbReference type="eggNOG" id="COG2080">
    <property type="taxonomic scope" value="Bacteria"/>
</dbReference>
<dbReference type="AlphaFoldDB" id="I4C1H5"/>
<evidence type="ECO:0000259" key="5">
    <source>
        <dbReference type="PROSITE" id="PS51085"/>
    </source>
</evidence>
<evidence type="ECO:0000313" key="7">
    <source>
        <dbReference type="Proteomes" id="UP000006055"/>
    </source>
</evidence>
<keyword evidence="3" id="KW-0560">Oxidoreductase</keyword>
<reference evidence="7" key="1">
    <citation type="submission" date="2012-06" db="EMBL/GenBank/DDBJ databases">
        <title>Complete sequence of chromosome of Desulfomonile tiedjei DSM 6799.</title>
        <authorList>
            <person name="Lucas S."/>
            <person name="Copeland A."/>
            <person name="Lapidus A."/>
            <person name="Glavina del Rio T."/>
            <person name="Dalin E."/>
            <person name="Tice H."/>
            <person name="Bruce D."/>
            <person name="Goodwin L."/>
            <person name="Pitluck S."/>
            <person name="Peters L."/>
            <person name="Ovchinnikova G."/>
            <person name="Zeytun A."/>
            <person name="Lu M."/>
            <person name="Kyrpides N."/>
            <person name="Mavromatis K."/>
            <person name="Ivanova N."/>
            <person name="Brettin T."/>
            <person name="Detter J.C."/>
            <person name="Han C."/>
            <person name="Larimer F."/>
            <person name="Land M."/>
            <person name="Hauser L."/>
            <person name="Markowitz V."/>
            <person name="Cheng J.-F."/>
            <person name="Hugenholtz P."/>
            <person name="Woyke T."/>
            <person name="Wu D."/>
            <person name="Spring S."/>
            <person name="Schroeder M."/>
            <person name="Brambilla E."/>
            <person name="Klenk H.-P."/>
            <person name="Eisen J.A."/>
        </authorList>
    </citation>
    <scope>NUCLEOTIDE SEQUENCE [LARGE SCALE GENOMIC DNA]</scope>
    <source>
        <strain evidence="7">ATCC 49306 / DSM 6799 / DCB-1</strain>
    </source>
</reference>
<accession>I4C1H5</accession>
<dbReference type="InterPro" id="IPR012675">
    <property type="entry name" value="Beta-grasp_dom_sf"/>
</dbReference>
<dbReference type="InterPro" id="IPR036856">
    <property type="entry name" value="Ald_Oxase/Xan_DH_a/b_sf"/>
</dbReference>
<dbReference type="PROSITE" id="PS00197">
    <property type="entry name" value="2FE2S_FER_1"/>
    <property type="match status" value="1"/>
</dbReference>
<sequence length="585" mass="63340">MNETTITFSVNNVMRTVRVAEDALLLEILRDDLKLTGTKEGCGNGECGACTVLIDGEPVASCIYPAKAIHGRSVETIEGLGAQNRLHPLQSWFLKLGAIQCGFCTPGLLMTCKSFLDRNPNPTPEEVKEAITGNLCRCTGYTKVVKAVMAAAAELRGETPEAPEDAPGCPPVGRSLIKVDGLPKVLGAAKFAADIGRADMLHAAMAVSPYPHARILSIDPGAALAMAGVHRVITGHDIQGETLYGVNIKDQPFLTREVVRFAGEPVAIVVAETRRLARLAVNAVHVTYEELPAVFDPREAMSPDAVKVHDNGNVLLYRKMRKGDIDKGFAEAHVIVERSFTTQSVDHAYIEPEAALAYWDGEMLVVECCSQGPHYLRHEIARMLKFPISRIRVIQATTGAGFGGKIDLLLQHFVALGTYLTGRPVKMVWSREESLRTSTKRHAFYLQYTFGATREGRLTAAKAEIIGNTGAYASFGPAVLTRSATMALGPYDCPNVWVDSYAVYTNTPIAGAMRGFGAPQMSPCHEPLMDEIGRRCGLSAVEIRRINMVRPGSSTVTQQVLEAGVGALETLERVTGHLPSREMEG</sequence>
<dbReference type="Pfam" id="PF01799">
    <property type="entry name" value="Fer2_2"/>
    <property type="match status" value="1"/>
</dbReference>
<evidence type="ECO:0000256" key="3">
    <source>
        <dbReference type="ARBA" id="ARBA00023002"/>
    </source>
</evidence>